<keyword evidence="14" id="KW-1185">Reference proteome</keyword>
<dbReference type="InterPro" id="IPR000743">
    <property type="entry name" value="Glyco_hydro_28"/>
</dbReference>
<evidence type="ECO:0000313" key="14">
    <source>
        <dbReference type="Proteomes" id="UP000276128"/>
    </source>
</evidence>
<evidence type="ECO:0000256" key="8">
    <source>
        <dbReference type="ARBA" id="ARBA00023277"/>
    </source>
</evidence>
<dbReference type="InterPro" id="IPR011050">
    <property type="entry name" value="Pectin_lyase_fold/virulence"/>
</dbReference>
<dbReference type="Pfam" id="PF07554">
    <property type="entry name" value="FIVAR"/>
    <property type="match status" value="2"/>
</dbReference>
<dbReference type="Gene3D" id="1.10.1330.10">
    <property type="entry name" value="Dockerin domain"/>
    <property type="match status" value="1"/>
</dbReference>
<dbReference type="EMBL" id="RXHU01000015">
    <property type="protein sequence ID" value="RTE10735.1"/>
    <property type="molecule type" value="Genomic_DNA"/>
</dbReference>
<dbReference type="Gene3D" id="1.20.1270.90">
    <property type="entry name" value="AF1782-like"/>
    <property type="match status" value="1"/>
</dbReference>
<feature type="domain" description="Fibronectin type-III" evidence="12">
    <location>
        <begin position="392"/>
        <end position="483"/>
    </location>
</feature>
<dbReference type="InterPro" id="IPR000070">
    <property type="entry name" value="Pectinesterase_cat"/>
</dbReference>
<dbReference type="InterPro" id="IPR003961">
    <property type="entry name" value="FN3_dom"/>
</dbReference>
<dbReference type="SUPFAM" id="SSF81296">
    <property type="entry name" value="E set domains"/>
    <property type="match status" value="1"/>
</dbReference>
<sequence>MSILRYRQFVGKMMTALLLLSLALPIGAVGVSAAGTLPQYWSSFAIKCAAAACPSLANSDANYANAMISVRTSNGKLQNEGDTMYAAYTSMTGDFTVTARVKSFKNQPANASDTAGGGSLSYQNKALLFIKKSIDASNADASSISPSLSLVFQPKQATELSGSNLKNSNYVYAWQNHVISPTTANNVATAVSETKQLAGYPITQSDLATADKAVYLKLVKSTDPVSKNSTYAAYISNDGVTYGNGTTSGTALYTYTDSNNAVFGTGSVFIGLGVDYGTVDFSEVKIVDAFGNTVFPNSLSSATPVGLYTVAGNTKATIGWTAVAGASSYNVKRSAVSGGPYQVVANVASNSYTDASLVNDTPYYYVVSAVTGDGESPDSFQASVTPVYTPDPPTAPVGLQGTARDSQVNVAWNSVQGAESYNVLRSADGGANYTAVASGLTATSFTDGGLTNGTTYAYAVQSKNVGGVSANSVPLQITPAAPFDRPSNLAAVPGNNQVALTWNAVPGAVSYSVKRSTASGKSYAAIASNLASLAFTDTTAVNGTAYFYVVSASNGQKESLNSEQVVAFPMNAPQGAPAIPSGVTGTAGENEVGLSWSAVNGAVSYNVKRATSFTGPYTTLANVTARQYADTAALNGTKYYYAVTAVNANGESPFGTPIIATPAHSLIVAKDGTGDFSTIQAAVNAISASNTVRTVIFIKDGEYYEKLNVNKPNVSLVGESRDGTVITYDDYSCKPVSTSIVNNPTATSTSCAGLPAGTNVLGTSLSYTMAVSAANVSTENVTIRNTSFPRSVVAPAVALYVTGDKAIFRNVKVLGFQDTVYANSGREYYDHVIIEGDVDYVFGNATVLFDNSELKFVGNAGGHTTAASTDQASSYGYVFRNSKLTRGTSAMKNAVTVGTWDASWDTDANLAATGGSVDLGRPWRPYANVKYINTWMDAHIKAVGWDNWGSAANEATASYGEYNTSGPGANAKGRYKWSSQLIADEANVYTVQNVLQGTDGWDPTLFGIVPQKPQQAKPAAPTGLTAAMGSSGFQLTWNVTAGAQSYAVYRSTSSGGPYTQVATGLTIAAYADTGITGETAYYYAVTASNELGESALSNEFYAANSATFDRNAANQADISVTVKLAGDNVTGLANGNYQLIVAKDYTLDGNTYTISKTYLAQLPIGTTTLTFLLANGGSIAYPIHVINTTPLPGQVVANVPALHLYTIAGIAPYLPTLVPVNYTDQMTGARNVTWGAVSPQQYAAPGSFSLQGVLTGTSIPVSTDITVQALSDVSAVSGGDDLAGYLTNLPFAMPSFNLYAYPDRDYNIQNYGAVGDGVTKNTTAFKNAIAAASSAGGGRVVVPAGVWLTGPIQLKSNINLHLEAGAKILFSPDYSDYTPGSTRYQSMLTGTGLTNVAITGSGAIDGNGQYWRYIKKSKTTASQWAYLLSLGGVLSADGSQWYPSQQAVDVGRPLMIDINNSSNVLIDGPTFMNSPQFASSITSSQFVVIRNTTVNNEWWMQNGDGLDVTSSQNVVMYHNTVNAGDDAIGMKSSNDPSPTNALSNVVIADNIVFRGHGGLSIGSNTSGGIKNMAVRNNQYIGTDNGLNFKSYVGGGGAVENLYIDGIHMQNLLDTAINIGDFYKGHDAVLDKAQVGVDYRVPEFKNIHIRNVFVDGAVQAVYVEALPNVPVRDLDLQNVEIRAQKGWESDYVSNVKLTNVKITPASGAVYTLNHTVGFEMKNVYCPPGIATFIHLVGSASGIVLRDTNYNAALTPFQLDPGISQSAITIVAPETTQRPNAPANVSALAGNARVFVAWDAVPGAEYYQVKRSTASGSGYLTIASNVTGNTYLDTGLLANSYYYVVTAVGSGGESGNSSEAVAIVASGTAGTPLATLTEHTAGEVGHNLTIHYGLNGLSGVSSAVYAQDLTFQYDPGLLQFVSAEALLPGLSVVADNDPTGKVRVLAASLGTGVSTNGDLLALTWKAIGFEQPGNVGTVIYLSKVISSDSLGAETELPPTLSAVAIAINKTALASTLAAAGALQTASYTPSSWALLQTYLGAANLIYGDGKATQAQVDAAASNLQTAMELLGGLSTKAALLAKVTDAQATLAAASIGDRWGQYAQSAATALSSAIASAQTVANNPNADQSAVDQAVAQLDAALQVFRQASNPKASIGDLAIISAHYGMTSGNAGWSLYGRYDVNGDHVLDIVDLAAIARKMLTE</sequence>
<dbReference type="InterPro" id="IPR011081">
    <property type="entry name" value="Big_4"/>
</dbReference>
<dbReference type="Proteomes" id="UP000276128">
    <property type="component" value="Unassembled WGS sequence"/>
</dbReference>
<dbReference type="InterPro" id="IPR036439">
    <property type="entry name" value="Dockerin_dom_sf"/>
</dbReference>
<dbReference type="Pfam" id="PF00295">
    <property type="entry name" value="Glyco_hydro_28"/>
    <property type="match status" value="1"/>
</dbReference>
<dbReference type="Gene3D" id="1.20.1270.70">
    <property type="entry name" value="Designed single chain three-helix bundle"/>
    <property type="match status" value="1"/>
</dbReference>
<evidence type="ECO:0000256" key="1">
    <source>
        <dbReference type="ARBA" id="ARBA00008834"/>
    </source>
</evidence>
<dbReference type="CDD" id="cd08547">
    <property type="entry name" value="Type_II_cohesin"/>
    <property type="match status" value="1"/>
</dbReference>
<dbReference type="RefSeq" id="WP_126140198.1">
    <property type="nucleotide sequence ID" value="NZ_RXHU01000015.1"/>
</dbReference>
<dbReference type="SMART" id="SM00710">
    <property type="entry name" value="PbH1"/>
    <property type="match status" value="9"/>
</dbReference>
<dbReference type="InterPro" id="IPR033131">
    <property type="entry name" value="Pectinesterase_Asp_AS"/>
</dbReference>
<dbReference type="GO" id="GO:0030245">
    <property type="term" value="P:cellulose catabolic process"/>
    <property type="evidence" value="ECO:0007669"/>
    <property type="project" value="UniProtKB-KW"/>
</dbReference>
<evidence type="ECO:0000256" key="7">
    <source>
        <dbReference type="ARBA" id="ARBA00023085"/>
    </source>
</evidence>
<evidence type="ECO:0000256" key="11">
    <source>
        <dbReference type="PROSITE-ProRule" id="PRU10040"/>
    </source>
</evidence>
<evidence type="ECO:0000256" key="3">
    <source>
        <dbReference type="ARBA" id="ARBA00016512"/>
    </source>
</evidence>
<comment type="similarity">
    <text evidence="2">Belongs to the pectinesterase family.</text>
</comment>
<dbReference type="CDD" id="cd00063">
    <property type="entry name" value="FN3"/>
    <property type="match status" value="3"/>
</dbReference>
<name>A0A3S0CX32_9BACL</name>
<feature type="domain" description="Fibronectin type-III" evidence="12">
    <location>
        <begin position="576"/>
        <end position="665"/>
    </location>
</feature>
<dbReference type="Gene3D" id="2.160.20.10">
    <property type="entry name" value="Single-stranded right-handed beta-helix, Pectin lyase-like"/>
    <property type="match status" value="2"/>
</dbReference>
<dbReference type="PANTHER" id="PTHR31321">
    <property type="entry name" value="ACYL-COA THIOESTER HYDROLASE YBHC-RELATED"/>
    <property type="match status" value="1"/>
</dbReference>
<protein>
    <recommendedName>
        <fullName evidence="3">Probable pectate lyase C</fullName>
    </recommendedName>
</protein>
<keyword evidence="7" id="KW-0063">Aspartyl esterase</keyword>
<dbReference type="OrthoDB" id="148600at2"/>
<dbReference type="GO" id="GO:0009279">
    <property type="term" value="C:cell outer membrane"/>
    <property type="evidence" value="ECO:0007669"/>
    <property type="project" value="TreeGrafter"/>
</dbReference>
<dbReference type="Pfam" id="PF03442">
    <property type="entry name" value="CBM_X2"/>
    <property type="match status" value="1"/>
</dbReference>
<dbReference type="Gene3D" id="2.60.40.680">
    <property type="match status" value="1"/>
</dbReference>
<keyword evidence="5" id="KW-0378">Hydrolase</keyword>
<dbReference type="Gene3D" id="2.60.40.10">
    <property type="entry name" value="Immunoglobulins"/>
    <property type="match status" value="7"/>
</dbReference>
<feature type="domain" description="Fibronectin type-III" evidence="12">
    <location>
        <begin position="301"/>
        <end position="390"/>
    </location>
</feature>
<dbReference type="InterPro" id="IPR005102">
    <property type="entry name" value="Carbo-bd_X2"/>
</dbReference>
<dbReference type="InterPro" id="IPR036116">
    <property type="entry name" value="FN3_sf"/>
</dbReference>
<evidence type="ECO:0000256" key="9">
    <source>
        <dbReference type="ARBA" id="ARBA00023295"/>
    </source>
</evidence>
<comment type="caution">
    <text evidence="13">The sequence shown here is derived from an EMBL/GenBank/DDBJ whole genome shotgun (WGS) entry which is preliminary data.</text>
</comment>
<dbReference type="SMART" id="SM00060">
    <property type="entry name" value="FN3"/>
    <property type="match status" value="6"/>
</dbReference>
<dbReference type="InterPro" id="IPR014756">
    <property type="entry name" value="Ig_E-set"/>
</dbReference>
<dbReference type="InterPro" id="IPR024535">
    <property type="entry name" value="RHGA/B-epi-like_pectate_lyase"/>
</dbReference>
<dbReference type="InterPro" id="IPR006626">
    <property type="entry name" value="PbH1"/>
</dbReference>
<dbReference type="InterPro" id="IPR013783">
    <property type="entry name" value="Ig-like_fold"/>
</dbReference>
<dbReference type="GO" id="GO:0004650">
    <property type="term" value="F:polygalacturonase activity"/>
    <property type="evidence" value="ECO:0007669"/>
    <property type="project" value="InterPro"/>
</dbReference>
<dbReference type="InterPro" id="IPR008965">
    <property type="entry name" value="CBM2/CBM3_carb-bd_dom_sf"/>
</dbReference>
<comment type="similarity">
    <text evidence="1">Belongs to the glycosyl hydrolase 28 family.</text>
</comment>
<evidence type="ECO:0000313" key="13">
    <source>
        <dbReference type="EMBL" id="RTE10735.1"/>
    </source>
</evidence>
<dbReference type="PROSITE" id="PS00502">
    <property type="entry name" value="POLYGALACTURONASE"/>
    <property type="match status" value="1"/>
</dbReference>
<feature type="active site" evidence="11">
    <location>
        <position position="839"/>
    </location>
</feature>
<keyword evidence="6" id="KW-0136">Cellulose degradation</keyword>
<gene>
    <name evidence="13" type="ORF">EJQ19_05550</name>
</gene>
<dbReference type="InterPro" id="IPR012334">
    <property type="entry name" value="Pectin_lyas_fold"/>
</dbReference>
<evidence type="ECO:0000256" key="10">
    <source>
        <dbReference type="ARBA" id="ARBA00023326"/>
    </source>
</evidence>
<dbReference type="PANTHER" id="PTHR31321:SF57">
    <property type="entry name" value="PECTINESTERASE 53-RELATED"/>
    <property type="match status" value="1"/>
</dbReference>
<reference evidence="13 14" key="1">
    <citation type="submission" date="2018-12" db="EMBL/GenBank/DDBJ databases">
        <title>Bacillus ochoae sp. nov., Paenibacillus whitsoniae sp. nov., Paenibacillus spiritus sp. nov. Isolated from the Mars Exploration Rover during spacecraft assembly.</title>
        <authorList>
            <person name="Seuylemezian A."/>
            <person name="Vaishampayan P."/>
        </authorList>
    </citation>
    <scope>NUCLEOTIDE SEQUENCE [LARGE SCALE GENOMIC DNA]</scope>
    <source>
        <strain evidence="13 14">MER 54</strain>
    </source>
</reference>
<accession>A0A3S0CX32</accession>
<dbReference type="GO" id="GO:0030599">
    <property type="term" value="F:pectinesterase activity"/>
    <property type="evidence" value="ECO:0007669"/>
    <property type="project" value="InterPro"/>
</dbReference>
<proteinExistence type="inferred from homology"/>
<dbReference type="PROSITE" id="PS00503">
    <property type="entry name" value="PECTINESTERASE_2"/>
    <property type="match status" value="1"/>
</dbReference>
<evidence type="ECO:0000256" key="2">
    <source>
        <dbReference type="ARBA" id="ARBA00008891"/>
    </source>
</evidence>
<dbReference type="InterPro" id="IPR018247">
    <property type="entry name" value="EF_Hand_1_Ca_BS"/>
</dbReference>
<keyword evidence="9" id="KW-0326">Glycosidase</keyword>
<dbReference type="Pfam" id="PF07532">
    <property type="entry name" value="Big_4"/>
    <property type="match status" value="1"/>
</dbReference>
<keyword evidence="4" id="KW-0732">Signal</keyword>
<dbReference type="SUPFAM" id="SSF49384">
    <property type="entry name" value="Carbohydrate-binding domain"/>
    <property type="match status" value="1"/>
</dbReference>
<dbReference type="Pfam" id="PF12708">
    <property type="entry name" value="Pect-lyase_RHGA_epim"/>
    <property type="match status" value="1"/>
</dbReference>
<dbReference type="GO" id="GO:0042545">
    <property type="term" value="P:cell wall modification"/>
    <property type="evidence" value="ECO:0007669"/>
    <property type="project" value="InterPro"/>
</dbReference>
<keyword evidence="8" id="KW-0119">Carbohydrate metabolism</keyword>
<dbReference type="Pfam" id="PF01095">
    <property type="entry name" value="Pectinesterase"/>
    <property type="match status" value="1"/>
</dbReference>
<dbReference type="GO" id="GO:0030246">
    <property type="term" value="F:carbohydrate binding"/>
    <property type="evidence" value="ECO:0007669"/>
    <property type="project" value="InterPro"/>
</dbReference>
<keyword evidence="10" id="KW-0624">Polysaccharide degradation</keyword>
<dbReference type="PROSITE" id="PS50853">
    <property type="entry name" value="FN3"/>
    <property type="match status" value="3"/>
</dbReference>
<dbReference type="SUPFAM" id="SSF51126">
    <property type="entry name" value="Pectin lyase-like"/>
    <property type="match status" value="2"/>
</dbReference>
<evidence type="ECO:0000259" key="12">
    <source>
        <dbReference type="PROSITE" id="PS50853"/>
    </source>
</evidence>
<evidence type="ECO:0000256" key="5">
    <source>
        <dbReference type="ARBA" id="ARBA00022801"/>
    </source>
</evidence>
<dbReference type="SUPFAM" id="SSF49265">
    <property type="entry name" value="Fibronectin type III"/>
    <property type="match status" value="5"/>
</dbReference>
<evidence type="ECO:0000256" key="4">
    <source>
        <dbReference type="ARBA" id="ARBA00022729"/>
    </source>
</evidence>
<evidence type="ECO:0000256" key="6">
    <source>
        <dbReference type="ARBA" id="ARBA00023001"/>
    </source>
</evidence>
<organism evidence="13 14">
    <name type="scientific">Paenibacillus whitsoniae</name>
    <dbReference type="NCBI Taxonomy" id="2496558"/>
    <lineage>
        <taxon>Bacteria</taxon>
        <taxon>Bacillati</taxon>
        <taxon>Bacillota</taxon>
        <taxon>Bacilli</taxon>
        <taxon>Bacillales</taxon>
        <taxon>Paenibacillaceae</taxon>
        <taxon>Paenibacillus</taxon>
    </lineage>
</organism>
<dbReference type="PROSITE" id="PS00018">
    <property type="entry name" value="EF_HAND_1"/>
    <property type="match status" value="1"/>
</dbReference>